<proteinExistence type="predicted"/>
<accession>A0ABU5L9R2</accession>
<organism evidence="1 2">
    <name type="scientific">Candidatus Cyrtobacter comes</name>
    <dbReference type="NCBI Taxonomy" id="675776"/>
    <lineage>
        <taxon>Bacteria</taxon>
        <taxon>Pseudomonadati</taxon>
        <taxon>Pseudomonadota</taxon>
        <taxon>Alphaproteobacteria</taxon>
        <taxon>Rickettsiales</taxon>
        <taxon>Candidatus Midichloriaceae</taxon>
        <taxon>Candidatus Cyrtobacter</taxon>
    </lineage>
</organism>
<keyword evidence="2" id="KW-1185">Reference proteome</keyword>
<dbReference type="Proteomes" id="UP001293791">
    <property type="component" value="Unassembled WGS sequence"/>
</dbReference>
<protein>
    <submittedName>
        <fullName evidence="1">Rpn family recombination-promoting nuclease/putative transposase domain protein</fullName>
    </submittedName>
</protein>
<dbReference type="PANTHER" id="PTHR34611:SF2">
    <property type="entry name" value="INACTIVE RECOMBINATION-PROMOTING NUCLEASE-LIKE PROTEIN RPNE-RELATED"/>
    <property type="match status" value="1"/>
</dbReference>
<evidence type="ECO:0000313" key="2">
    <source>
        <dbReference type="Proteomes" id="UP001293791"/>
    </source>
</evidence>
<dbReference type="InterPro" id="IPR051699">
    <property type="entry name" value="Rpn/YhgA-like_nuclease"/>
</dbReference>
<dbReference type="EMBL" id="JARGYT010000113">
    <property type="protein sequence ID" value="MDZ5762787.1"/>
    <property type="molecule type" value="Genomic_DNA"/>
</dbReference>
<gene>
    <name evidence="1" type="ORF">Cyrtocomes_01182</name>
</gene>
<reference evidence="1 2" key="1">
    <citation type="submission" date="2023-02" db="EMBL/GenBank/DDBJ databases">
        <title>Host association and intracellularity evolved multiple times independently in the Rickettsiales.</title>
        <authorList>
            <person name="Castelli M."/>
            <person name="Nardi T."/>
            <person name="Gammuto L."/>
            <person name="Bellinzona G."/>
            <person name="Sabaneyeva E."/>
            <person name="Potekhin A."/>
            <person name="Serra V."/>
            <person name="Petroni G."/>
            <person name="Sassera D."/>
        </authorList>
    </citation>
    <scope>NUCLEOTIDE SEQUENCE [LARGE SCALE GENOMIC DNA]</scope>
    <source>
        <strain evidence="1 2">BOD18</strain>
    </source>
</reference>
<dbReference type="PANTHER" id="PTHR34611">
    <property type="match status" value="1"/>
</dbReference>
<evidence type="ECO:0000313" key="1">
    <source>
        <dbReference type="EMBL" id="MDZ5762787.1"/>
    </source>
</evidence>
<sequence>MPRLREQYQTGLMLYAMKHIRDKSLEKALRYVMDILKTIFTEDFEYGKDVVSYIVETGDGSEDVLELLCQAAPSNKKGEIMTIAEKLIEKGKLQGIDIGMEKGKEEAMVQVAKVMMSRGFENEVIAKCTGLSLAKIASLKN</sequence>
<comment type="caution">
    <text evidence="1">The sequence shown here is derived from an EMBL/GenBank/DDBJ whole genome shotgun (WGS) entry which is preliminary data.</text>
</comment>
<name>A0ABU5L9R2_9RICK</name>